<protein>
    <recommendedName>
        <fullName evidence="10">Purine nucleoside phosphorylase</fullName>
    </recommendedName>
</protein>
<dbReference type="OrthoDB" id="4279at2"/>
<organism evidence="11 12">
    <name type="scientific">Longibacter salinarum</name>
    <dbReference type="NCBI Taxonomy" id="1850348"/>
    <lineage>
        <taxon>Bacteria</taxon>
        <taxon>Pseudomonadati</taxon>
        <taxon>Rhodothermota</taxon>
        <taxon>Rhodothermia</taxon>
        <taxon>Rhodothermales</taxon>
        <taxon>Salisaetaceae</taxon>
        <taxon>Longibacter</taxon>
    </lineage>
</organism>
<dbReference type="AlphaFoldDB" id="A0A2A8CWK5"/>
<dbReference type="PANTHER" id="PTHR30616:SF2">
    <property type="entry name" value="PURINE NUCLEOSIDE PHOSPHORYLASE LACC1"/>
    <property type="match status" value="1"/>
</dbReference>
<evidence type="ECO:0000256" key="8">
    <source>
        <dbReference type="ARBA" id="ARBA00048968"/>
    </source>
</evidence>
<sequence>MVIRPNVFADMSPITAGFSTRNGGVSSAPFDTLNLGFSTEDDPDNVTTNRLRFCNALGAVQDQIVEAGQIHGKTVRAVDEPGVVPECDGLVSDTPGVLLCIGTADCAAVLLADPDAGVVGACHSGWRGTAADIATETVKHMVDLGARPQQMSGYVSPCISLDAFEVGPEVAEQFDAKYVEQRAEWDRPHVDLKAVIRDQLTQAGLSSERIEISPYCTMLDNGDFFSYRAAGGITGRMFGAIGRSLRQ</sequence>
<dbReference type="GO" id="GO:0016787">
    <property type="term" value="F:hydrolase activity"/>
    <property type="evidence" value="ECO:0007669"/>
    <property type="project" value="UniProtKB-KW"/>
</dbReference>
<dbReference type="InterPro" id="IPR003730">
    <property type="entry name" value="Cu_polyphenol_OxRdtase"/>
</dbReference>
<dbReference type="InterPro" id="IPR038371">
    <property type="entry name" value="Cu_polyphenol_OxRdtase_sf"/>
</dbReference>
<evidence type="ECO:0000256" key="7">
    <source>
        <dbReference type="ARBA" id="ARBA00047989"/>
    </source>
</evidence>
<comment type="caution">
    <text evidence="11">The sequence shown here is derived from an EMBL/GenBank/DDBJ whole genome shotgun (WGS) entry which is preliminary data.</text>
</comment>
<evidence type="ECO:0000313" key="11">
    <source>
        <dbReference type="EMBL" id="PEN13026.1"/>
    </source>
</evidence>
<evidence type="ECO:0000256" key="6">
    <source>
        <dbReference type="ARBA" id="ARBA00022833"/>
    </source>
</evidence>
<proteinExistence type="inferred from homology"/>
<accession>A0A2A8CWK5</accession>
<dbReference type="SUPFAM" id="SSF64438">
    <property type="entry name" value="CNF1/YfiH-like putative cysteine hydrolases"/>
    <property type="match status" value="1"/>
</dbReference>
<keyword evidence="6" id="KW-0862">Zinc</keyword>
<dbReference type="PANTHER" id="PTHR30616">
    <property type="entry name" value="UNCHARACTERIZED PROTEIN YFIH"/>
    <property type="match status" value="1"/>
</dbReference>
<evidence type="ECO:0000256" key="1">
    <source>
        <dbReference type="ARBA" id="ARBA00000553"/>
    </source>
</evidence>
<name>A0A2A8CWK5_9BACT</name>
<dbReference type="GO" id="GO:0005507">
    <property type="term" value="F:copper ion binding"/>
    <property type="evidence" value="ECO:0007669"/>
    <property type="project" value="TreeGrafter"/>
</dbReference>
<dbReference type="Pfam" id="PF02578">
    <property type="entry name" value="Cu-oxidase_4"/>
    <property type="match status" value="1"/>
</dbReference>
<evidence type="ECO:0000256" key="9">
    <source>
        <dbReference type="ARBA" id="ARBA00049893"/>
    </source>
</evidence>
<dbReference type="RefSeq" id="WP_098075620.1">
    <property type="nucleotide sequence ID" value="NZ_PDEQ01000005.1"/>
</dbReference>
<evidence type="ECO:0000256" key="2">
    <source>
        <dbReference type="ARBA" id="ARBA00007353"/>
    </source>
</evidence>
<evidence type="ECO:0000256" key="3">
    <source>
        <dbReference type="ARBA" id="ARBA00022679"/>
    </source>
</evidence>
<keyword evidence="4" id="KW-0479">Metal-binding</keyword>
<comment type="catalytic activity">
    <reaction evidence="9">
        <text>S-methyl-5'-thioadenosine + phosphate = 5-(methylsulfanyl)-alpha-D-ribose 1-phosphate + adenine</text>
        <dbReference type="Rhea" id="RHEA:11852"/>
        <dbReference type="ChEBI" id="CHEBI:16708"/>
        <dbReference type="ChEBI" id="CHEBI:17509"/>
        <dbReference type="ChEBI" id="CHEBI:43474"/>
        <dbReference type="ChEBI" id="CHEBI:58533"/>
        <dbReference type="EC" id="2.4.2.28"/>
    </reaction>
    <physiologicalReaction direction="left-to-right" evidence="9">
        <dbReference type="Rhea" id="RHEA:11853"/>
    </physiologicalReaction>
</comment>
<comment type="catalytic activity">
    <reaction evidence="1">
        <text>inosine + phosphate = alpha-D-ribose 1-phosphate + hypoxanthine</text>
        <dbReference type="Rhea" id="RHEA:27646"/>
        <dbReference type="ChEBI" id="CHEBI:17368"/>
        <dbReference type="ChEBI" id="CHEBI:17596"/>
        <dbReference type="ChEBI" id="CHEBI:43474"/>
        <dbReference type="ChEBI" id="CHEBI:57720"/>
        <dbReference type="EC" id="2.4.2.1"/>
    </reaction>
    <physiologicalReaction direction="left-to-right" evidence="1">
        <dbReference type="Rhea" id="RHEA:27647"/>
    </physiologicalReaction>
</comment>
<dbReference type="InterPro" id="IPR011324">
    <property type="entry name" value="Cytotoxic_necrot_fac-like_cat"/>
</dbReference>
<gene>
    <name evidence="11" type="ORF">CRI94_10245</name>
</gene>
<dbReference type="GO" id="GO:0017061">
    <property type="term" value="F:S-methyl-5-thioadenosine phosphorylase activity"/>
    <property type="evidence" value="ECO:0007669"/>
    <property type="project" value="UniProtKB-EC"/>
</dbReference>
<evidence type="ECO:0000313" key="12">
    <source>
        <dbReference type="Proteomes" id="UP000220102"/>
    </source>
</evidence>
<keyword evidence="5" id="KW-0378">Hydrolase</keyword>
<comment type="catalytic activity">
    <reaction evidence="8">
        <text>adenosine + phosphate = alpha-D-ribose 1-phosphate + adenine</text>
        <dbReference type="Rhea" id="RHEA:27642"/>
        <dbReference type="ChEBI" id="CHEBI:16335"/>
        <dbReference type="ChEBI" id="CHEBI:16708"/>
        <dbReference type="ChEBI" id="CHEBI:43474"/>
        <dbReference type="ChEBI" id="CHEBI:57720"/>
        <dbReference type="EC" id="2.4.2.1"/>
    </reaction>
    <physiologicalReaction direction="left-to-right" evidence="8">
        <dbReference type="Rhea" id="RHEA:27643"/>
    </physiologicalReaction>
</comment>
<dbReference type="Gene3D" id="3.60.140.10">
    <property type="entry name" value="CNF1/YfiH-like putative cysteine hydrolases"/>
    <property type="match status" value="1"/>
</dbReference>
<keyword evidence="3" id="KW-0808">Transferase</keyword>
<dbReference type="NCBIfam" id="TIGR00726">
    <property type="entry name" value="peptidoglycan editing factor PgeF"/>
    <property type="match status" value="1"/>
</dbReference>
<dbReference type="EMBL" id="PDEQ01000005">
    <property type="protein sequence ID" value="PEN13026.1"/>
    <property type="molecule type" value="Genomic_DNA"/>
</dbReference>
<reference evidence="11 12" key="1">
    <citation type="submission" date="2017-10" db="EMBL/GenBank/DDBJ databases">
        <title>Draft genome of Longibacter Salinarum.</title>
        <authorList>
            <person name="Goh K.M."/>
            <person name="Shamsir M.S."/>
            <person name="Lim S.W."/>
        </authorList>
    </citation>
    <scope>NUCLEOTIDE SEQUENCE [LARGE SCALE GENOMIC DNA]</scope>
    <source>
        <strain evidence="11 12">KCTC 52045</strain>
    </source>
</reference>
<keyword evidence="12" id="KW-1185">Reference proteome</keyword>
<evidence type="ECO:0000256" key="5">
    <source>
        <dbReference type="ARBA" id="ARBA00022801"/>
    </source>
</evidence>
<evidence type="ECO:0000256" key="4">
    <source>
        <dbReference type="ARBA" id="ARBA00022723"/>
    </source>
</evidence>
<evidence type="ECO:0000256" key="10">
    <source>
        <dbReference type="RuleBase" id="RU361274"/>
    </source>
</evidence>
<comment type="similarity">
    <text evidence="2 10">Belongs to the purine nucleoside phosphorylase YfiH/LACC1 family.</text>
</comment>
<dbReference type="Proteomes" id="UP000220102">
    <property type="component" value="Unassembled WGS sequence"/>
</dbReference>
<dbReference type="CDD" id="cd16833">
    <property type="entry name" value="YfiH"/>
    <property type="match status" value="1"/>
</dbReference>
<comment type="catalytic activity">
    <reaction evidence="7">
        <text>adenosine + H2O + H(+) = inosine + NH4(+)</text>
        <dbReference type="Rhea" id="RHEA:24408"/>
        <dbReference type="ChEBI" id="CHEBI:15377"/>
        <dbReference type="ChEBI" id="CHEBI:15378"/>
        <dbReference type="ChEBI" id="CHEBI:16335"/>
        <dbReference type="ChEBI" id="CHEBI:17596"/>
        <dbReference type="ChEBI" id="CHEBI:28938"/>
        <dbReference type="EC" id="3.5.4.4"/>
    </reaction>
    <physiologicalReaction direction="left-to-right" evidence="7">
        <dbReference type="Rhea" id="RHEA:24409"/>
    </physiologicalReaction>
</comment>